<sequence length="87" mass="10069">MLAISWTQKILNLEVLQVLETVKIKKLHFSDTCLSMKDMNFCKQHPRMDGNRDCCRALLPREEQEGVFEADYKPSLVGKALEEVEDI</sequence>
<comment type="caution">
    <text evidence="1">The sequence shown here is derived from an EMBL/GenBank/DDBJ whole genome shotgun (WGS) entry which is preliminary data.</text>
</comment>
<protein>
    <submittedName>
        <fullName evidence="1">(apollo) hypothetical protein</fullName>
    </submittedName>
</protein>
<dbReference type="AlphaFoldDB" id="A0A8S3XJX3"/>
<evidence type="ECO:0000313" key="2">
    <source>
        <dbReference type="Proteomes" id="UP000691718"/>
    </source>
</evidence>
<organism evidence="1 2">
    <name type="scientific">Parnassius apollo</name>
    <name type="common">Apollo butterfly</name>
    <name type="synonym">Papilio apollo</name>
    <dbReference type="NCBI Taxonomy" id="110799"/>
    <lineage>
        <taxon>Eukaryota</taxon>
        <taxon>Metazoa</taxon>
        <taxon>Ecdysozoa</taxon>
        <taxon>Arthropoda</taxon>
        <taxon>Hexapoda</taxon>
        <taxon>Insecta</taxon>
        <taxon>Pterygota</taxon>
        <taxon>Neoptera</taxon>
        <taxon>Endopterygota</taxon>
        <taxon>Lepidoptera</taxon>
        <taxon>Glossata</taxon>
        <taxon>Ditrysia</taxon>
        <taxon>Papilionoidea</taxon>
        <taxon>Papilionidae</taxon>
        <taxon>Parnassiinae</taxon>
        <taxon>Parnassini</taxon>
        <taxon>Parnassius</taxon>
        <taxon>Parnassius</taxon>
    </lineage>
</organism>
<dbReference type="EMBL" id="CAJQZP010001172">
    <property type="protein sequence ID" value="CAG5025088.1"/>
    <property type="molecule type" value="Genomic_DNA"/>
</dbReference>
<keyword evidence="2" id="KW-1185">Reference proteome</keyword>
<evidence type="ECO:0000313" key="1">
    <source>
        <dbReference type="EMBL" id="CAG5025088.1"/>
    </source>
</evidence>
<name>A0A8S3XJX3_PARAO</name>
<accession>A0A8S3XJX3</accession>
<gene>
    <name evidence="1" type="ORF">PAPOLLO_LOCUS18269</name>
</gene>
<reference evidence="1" key="1">
    <citation type="submission" date="2021-04" db="EMBL/GenBank/DDBJ databases">
        <authorList>
            <person name="Tunstrom K."/>
        </authorList>
    </citation>
    <scope>NUCLEOTIDE SEQUENCE</scope>
</reference>
<proteinExistence type="predicted"/>
<dbReference type="Proteomes" id="UP000691718">
    <property type="component" value="Unassembled WGS sequence"/>
</dbReference>